<comment type="caution">
    <text evidence="1">The sequence shown here is derived from an EMBL/GenBank/DDBJ whole genome shotgun (WGS) entry which is preliminary data.</text>
</comment>
<gene>
    <name evidence="1" type="ORF">HID58_039355</name>
</gene>
<reference evidence="1 2" key="1">
    <citation type="submission" date="2021-05" db="EMBL/GenBank/DDBJ databases">
        <title>Genome Assembly of Synthetic Allotetraploid Brassica napus Reveals Homoeologous Exchanges between Subgenomes.</title>
        <authorList>
            <person name="Davis J.T."/>
        </authorList>
    </citation>
    <scope>NUCLEOTIDE SEQUENCE [LARGE SCALE GENOMIC DNA]</scope>
    <source>
        <strain evidence="2">cv. Da-Ae</strain>
        <tissue evidence="1">Seedling</tissue>
    </source>
</reference>
<sequence>MANISTILADLKSGCCSSTVEVLFLRFGKLETLNVVATYQYSHATLMEATVEFSHGQSSVGTVIRVESSRFLLTGYVNLEASQTAIVGISAFINSCTNGQMSHL</sequence>
<evidence type="ECO:0000313" key="1">
    <source>
        <dbReference type="EMBL" id="KAH0907528.1"/>
    </source>
</evidence>
<accession>A0ABQ8BRY5</accession>
<evidence type="ECO:0000313" key="2">
    <source>
        <dbReference type="Proteomes" id="UP000824890"/>
    </source>
</evidence>
<evidence type="ECO:0008006" key="3">
    <source>
        <dbReference type="Google" id="ProtNLM"/>
    </source>
</evidence>
<dbReference type="EMBL" id="JAGKQM010000010">
    <property type="protein sequence ID" value="KAH0907528.1"/>
    <property type="molecule type" value="Genomic_DNA"/>
</dbReference>
<protein>
    <recommendedName>
        <fullName evidence="3">AT-hook motif nuclear-localized protein</fullName>
    </recommendedName>
</protein>
<name>A0ABQ8BRY5_BRANA</name>
<dbReference type="Proteomes" id="UP000824890">
    <property type="component" value="Unassembled WGS sequence"/>
</dbReference>
<proteinExistence type="predicted"/>
<organism evidence="1 2">
    <name type="scientific">Brassica napus</name>
    <name type="common">Rape</name>
    <dbReference type="NCBI Taxonomy" id="3708"/>
    <lineage>
        <taxon>Eukaryota</taxon>
        <taxon>Viridiplantae</taxon>
        <taxon>Streptophyta</taxon>
        <taxon>Embryophyta</taxon>
        <taxon>Tracheophyta</taxon>
        <taxon>Spermatophyta</taxon>
        <taxon>Magnoliopsida</taxon>
        <taxon>eudicotyledons</taxon>
        <taxon>Gunneridae</taxon>
        <taxon>Pentapetalae</taxon>
        <taxon>rosids</taxon>
        <taxon>malvids</taxon>
        <taxon>Brassicales</taxon>
        <taxon>Brassicaceae</taxon>
        <taxon>Brassiceae</taxon>
        <taxon>Brassica</taxon>
    </lineage>
</organism>
<keyword evidence="2" id="KW-1185">Reference proteome</keyword>